<accession>A0A318K037</accession>
<sequence>MSMSVTSPSERVTLCALAGEVDFYTAAQFRSELIGSLHTAAPLVVVDLSQVTFFGIAALHVLIEARDWAERTDRRIRLVTGPRCVDRLLEVAGDLAAFDTAADLADALLGTA</sequence>
<reference evidence="2 3" key="1">
    <citation type="submission" date="2018-05" db="EMBL/GenBank/DDBJ databases">
        <title>Genomic Encyclopedia of Type Strains, Phase IV (KMG-IV): sequencing the most valuable type-strain genomes for metagenomic binning, comparative biology and taxonomic classification.</title>
        <authorList>
            <person name="Goeker M."/>
        </authorList>
    </citation>
    <scope>NUCLEOTIDE SEQUENCE [LARGE SCALE GENOMIC DNA]</scope>
    <source>
        <strain evidence="2 3">DSM 44704</strain>
    </source>
</reference>
<feature type="domain" description="STAS" evidence="1">
    <location>
        <begin position="2"/>
        <end position="111"/>
    </location>
</feature>
<dbReference type="PANTHER" id="PTHR33495">
    <property type="entry name" value="ANTI-SIGMA FACTOR ANTAGONIST TM_1081-RELATED-RELATED"/>
    <property type="match status" value="1"/>
</dbReference>
<name>A0A318K037_9NOCA</name>
<dbReference type="PROSITE" id="PS50801">
    <property type="entry name" value="STAS"/>
    <property type="match status" value="1"/>
</dbReference>
<dbReference type="PANTHER" id="PTHR33495:SF2">
    <property type="entry name" value="ANTI-SIGMA FACTOR ANTAGONIST TM_1081-RELATED"/>
    <property type="match status" value="1"/>
</dbReference>
<dbReference type="InterPro" id="IPR002645">
    <property type="entry name" value="STAS_dom"/>
</dbReference>
<dbReference type="Gene3D" id="3.30.750.24">
    <property type="entry name" value="STAS domain"/>
    <property type="match status" value="1"/>
</dbReference>
<protein>
    <submittedName>
        <fullName evidence="2">Anti-anti-sigma factor</fullName>
    </submittedName>
</protein>
<dbReference type="GO" id="GO:0043856">
    <property type="term" value="F:anti-sigma factor antagonist activity"/>
    <property type="evidence" value="ECO:0007669"/>
    <property type="project" value="TreeGrafter"/>
</dbReference>
<dbReference type="RefSeq" id="WP_246003094.1">
    <property type="nucleotide sequence ID" value="NZ_QJKF01000011.1"/>
</dbReference>
<evidence type="ECO:0000313" key="3">
    <source>
        <dbReference type="Proteomes" id="UP000247569"/>
    </source>
</evidence>
<comment type="caution">
    <text evidence="2">The sequence shown here is derived from an EMBL/GenBank/DDBJ whole genome shotgun (WGS) entry which is preliminary data.</text>
</comment>
<dbReference type="CDD" id="cd07043">
    <property type="entry name" value="STAS_anti-anti-sigma_factors"/>
    <property type="match status" value="1"/>
</dbReference>
<dbReference type="AlphaFoldDB" id="A0A318K037"/>
<dbReference type="Pfam" id="PF13466">
    <property type="entry name" value="STAS_2"/>
    <property type="match status" value="1"/>
</dbReference>
<dbReference type="InterPro" id="IPR036513">
    <property type="entry name" value="STAS_dom_sf"/>
</dbReference>
<dbReference type="EMBL" id="QJKF01000011">
    <property type="protein sequence ID" value="PXX59870.1"/>
    <property type="molecule type" value="Genomic_DNA"/>
</dbReference>
<keyword evidence="3" id="KW-1185">Reference proteome</keyword>
<dbReference type="SUPFAM" id="SSF52091">
    <property type="entry name" value="SpoIIaa-like"/>
    <property type="match status" value="1"/>
</dbReference>
<dbReference type="Proteomes" id="UP000247569">
    <property type="component" value="Unassembled WGS sequence"/>
</dbReference>
<organism evidence="2 3">
    <name type="scientific">Nocardia tenerifensis</name>
    <dbReference type="NCBI Taxonomy" id="228006"/>
    <lineage>
        <taxon>Bacteria</taxon>
        <taxon>Bacillati</taxon>
        <taxon>Actinomycetota</taxon>
        <taxon>Actinomycetes</taxon>
        <taxon>Mycobacteriales</taxon>
        <taxon>Nocardiaceae</taxon>
        <taxon>Nocardia</taxon>
    </lineage>
</organism>
<gene>
    <name evidence="2" type="ORF">DFR70_111257</name>
</gene>
<evidence type="ECO:0000259" key="1">
    <source>
        <dbReference type="PROSITE" id="PS50801"/>
    </source>
</evidence>
<dbReference type="InterPro" id="IPR058548">
    <property type="entry name" value="MlaB-like_STAS"/>
</dbReference>
<evidence type="ECO:0000313" key="2">
    <source>
        <dbReference type="EMBL" id="PXX59870.1"/>
    </source>
</evidence>
<proteinExistence type="predicted"/>